<dbReference type="InterPro" id="IPR000994">
    <property type="entry name" value="Pept_M24"/>
</dbReference>
<dbReference type="GO" id="GO:0005829">
    <property type="term" value="C:cytosol"/>
    <property type="evidence" value="ECO:0007669"/>
    <property type="project" value="TreeGrafter"/>
</dbReference>
<dbReference type="STRING" id="1313296.SAMN05661091_5319"/>
<dbReference type="SUPFAM" id="SSF55920">
    <property type="entry name" value="Creatinase/aminopeptidase"/>
    <property type="match status" value="1"/>
</dbReference>
<evidence type="ECO:0000313" key="10">
    <source>
        <dbReference type="Proteomes" id="UP000192940"/>
    </source>
</evidence>
<dbReference type="Gene3D" id="3.90.230.10">
    <property type="entry name" value="Creatinase/methionine aminopeptidase superfamily"/>
    <property type="match status" value="1"/>
</dbReference>
<feature type="binding site" evidence="6">
    <location>
        <position position="234"/>
    </location>
    <ligand>
        <name>a divalent metal cation</name>
        <dbReference type="ChEBI" id="CHEBI:60240"/>
        <label>2</label>
        <note>catalytic</note>
    </ligand>
</feature>
<comment type="cofactor">
    <cofactor evidence="6">
        <name>Co(2+)</name>
        <dbReference type="ChEBI" id="CHEBI:48828"/>
    </cofactor>
    <cofactor evidence="6">
        <name>Zn(2+)</name>
        <dbReference type="ChEBI" id="CHEBI:29105"/>
    </cofactor>
    <cofactor evidence="6">
        <name>Mn(2+)</name>
        <dbReference type="ChEBI" id="CHEBI:29035"/>
    </cofactor>
    <cofactor evidence="6">
        <name>Fe(2+)</name>
        <dbReference type="ChEBI" id="CHEBI:29033"/>
    </cofactor>
    <text evidence="6">Binds 2 divalent metal cations per subunit. Has a high-affinity and a low affinity metal-binding site. The true nature of the physiological cofactor is under debate. The enzyme is active with cobalt, zinc, manganese or divalent iron ions. Most likely, methionine aminopeptidases function as mononuclear Fe(2+)-metalloproteases under physiological conditions, and the catalytically relevant metal-binding site has been assigned to the histidine-containing high-affinity site.</text>
</comment>
<feature type="binding site" evidence="6">
    <location>
        <position position="106"/>
    </location>
    <ligand>
        <name>a divalent metal cation</name>
        <dbReference type="ChEBI" id="CHEBI:60240"/>
        <label>1</label>
    </ligand>
</feature>
<dbReference type="Pfam" id="PF00557">
    <property type="entry name" value="Peptidase_M24"/>
    <property type="match status" value="1"/>
</dbReference>
<evidence type="ECO:0000256" key="5">
    <source>
        <dbReference type="ARBA" id="ARBA00022801"/>
    </source>
</evidence>
<dbReference type="EC" id="3.4.11.18" evidence="6 7"/>
<dbReference type="HAMAP" id="MF_01974">
    <property type="entry name" value="MetAP_1"/>
    <property type="match status" value="1"/>
</dbReference>
<evidence type="ECO:0000256" key="3">
    <source>
        <dbReference type="ARBA" id="ARBA00022670"/>
    </source>
</evidence>
<evidence type="ECO:0000256" key="7">
    <source>
        <dbReference type="RuleBase" id="RU003653"/>
    </source>
</evidence>
<evidence type="ECO:0000256" key="6">
    <source>
        <dbReference type="HAMAP-Rule" id="MF_01974"/>
    </source>
</evidence>
<dbReference type="PANTHER" id="PTHR43330:SF17">
    <property type="entry name" value="METHIONINE AMINOPEPTIDASE"/>
    <property type="match status" value="1"/>
</dbReference>
<proteinExistence type="inferred from homology"/>
<evidence type="ECO:0000259" key="8">
    <source>
        <dbReference type="Pfam" id="PF00557"/>
    </source>
</evidence>
<reference evidence="9 10" key="1">
    <citation type="submission" date="2017-04" db="EMBL/GenBank/DDBJ databases">
        <authorList>
            <person name="Afonso C.L."/>
            <person name="Miller P.J."/>
            <person name="Scott M.A."/>
            <person name="Spackman E."/>
            <person name="Goraichik I."/>
            <person name="Dimitrov K.M."/>
            <person name="Suarez D.L."/>
            <person name="Swayne D.E."/>
        </authorList>
    </citation>
    <scope>NUCLEOTIDE SEQUENCE [LARGE SCALE GENOMIC DNA]</scope>
    <source>
        <strain evidence="9 10">N3/975</strain>
    </source>
</reference>
<dbReference type="InterPro" id="IPR036005">
    <property type="entry name" value="Creatinase/aminopeptidase-like"/>
</dbReference>
<dbReference type="InterPro" id="IPR002467">
    <property type="entry name" value="Pept_M24A_MAP1"/>
</dbReference>
<feature type="binding site" evidence="6">
    <location>
        <position position="78"/>
    </location>
    <ligand>
        <name>substrate</name>
    </ligand>
</feature>
<protein>
    <recommendedName>
        <fullName evidence="6 7">Methionine aminopeptidase</fullName>
        <shortName evidence="6">MAP</shortName>
        <shortName evidence="6">MetAP</shortName>
        <ecNumber evidence="6 7">3.4.11.18</ecNumber>
    </recommendedName>
    <alternativeName>
        <fullName evidence="6">Peptidase M</fullName>
    </alternativeName>
</protein>
<accession>A0A1X7HSA4</accession>
<evidence type="ECO:0000256" key="2">
    <source>
        <dbReference type="ARBA" id="ARBA00022438"/>
    </source>
</evidence>
<comment type="subunit">
    <text evidence="6">Monomer.</text>
</comment>
<keyword evidence="4 6" id="KW-0479">Metal-binding</keyword>
<keyword evidence="2 6" id="KW-0031">Aminopeptidase</keyword>
<feature type="binding site" evidence="6">
    <location>
        <position position="176"/>
    </location>
    <ligand>
        <name>substrate</name>
    </ligand>
</feature>
<gene>
    <name evidence="6" type="primary">map</name>
    <name evidence="9" type="ORF">SAMN05661091_5319</name>
</gene>
<dbReference type="PANTHER" id="PTHR43330">
    <property type="entry name" value="METHIONINE AMINOPEPTIDASE"/>
    <property type="match status" value="1"/>
</dbReference>
<feature type="binding site" evidence="6">
    <location>
        <position position="234"/>
    </location>
    <ligand>
        <name>a divalent metal cation</name>
        <dbReference type="ChEBI" id="CHEBI:60240"/>
        <label>1</label>
    </ligand>
</feature>
<keyword evidence="5 6" id="KW-0378">Hydrolase</keyword>
<name>A0A1X7HSA4_9BACL</name>
<sequence>MKIVIKSRKEIEYMREAGRILAACHREIAKWVQPGVTTLEIDARVEEYLKGAGASPEQKGYKGFPFATCASVNDVVCHGFPDRRPLQAGDVVTIDIVVNKNGWLADSGWTYAVSEPVPAVARLMKDTQQALYKGIAMAKLGNTLGDIGHVIEQEAITGGYGLVKPLVGHGIGNVIHEPPDVPCYGTPGKGRKLKEGMVITIEPVFTLGPFGAVLWGDDGWTISTADGTVGVQYEHTIAITRDGPFILTE</sequence>
<comment type="function">
    <text evidence="1 6">Removes the N-terminal methionine from nascent proteins. The N-terminal methionine is often cleaved when the second residue in the primary sequence is small and uncharged (Met-Ala-, Cys, Gly, Pro, Ser, Thr, or Val). Requires deformylation of the N(alpha)-formylated initiator methionine before it can be hydrolyzed.</text>
</comment>
<evidence type="ECO:0000256" key="1">
    <source>
        <dbReference type="ARBA" id="ARBA00002521"/>
    </source>
</evidence>
<comment type="catalytic activity">
    <reaction evidence="6 7">
        <text>Release of N-terminal amino acids, preferentially methionine, from peptides and arylamides.</text>
        <dbReference type="EC" id="3.4.11.18"/>
    </reaction>
</comment>
<feature type="binding site" evidence="6">
    <location>
        <position position="106"/>
    </location>
    <ligand>
        <name>a divalent metal cation</name>
        <dbReference type="ChEBI" id="CHEBI:60240"/>
        <label>2</label>
        <note>catalytic</note>
    </ligand>
</feature>
<dbReference type="GO" id="GO:0070006">
    <property type="term" value="F:metalloaminopeptidase activity"/>
    <property type="evidence" value="ECO:0007669"/>
    <property type="project" value="UniProtKB-UniRule"/>
</dbReference>
<keyword evidence="10" id="KW-1185">Reference proteome</keyword>
<evidence type="ECO:0000256" key="4">
    <source>
        <dbReference type="ARBA" id="ARBA00022723"/>
    </source>
</evidence>
<evidence type="ECO:0000313" key="9">
    <source>
        <dbReference type="EMBL" id="SMF91002.1"/>
    </source>
</evidence>
<dbReference type="AlphaFoldDB" id="A0A1X7HSA4"/>
<feature type="domain" description="Peptidase M24" evidence="8">
    <location>
        <begin position="12"/>
        <end position="240"/>
    </location>
</feature>
<dbReference type="GO" id="GO:0006508">
    <property type="term" value="P:proteolysis"/>
    <property type="evidence" value="ECO:0007669"/>
    <property type="project" value="UniProtKB-KW"/>
</dbReference>
<dbReference type="Proteomes" id="UP000192940">
    <property type="component" value="Chromosome I"/>
</dbReference>
<organism evidence="9 10">
    <name type="scientific">Paenibacillus uliginis N3/975</name>
    <dbReference type="NCBI Taxonomy" id="1313296"/>
    <lineage>
        <taxon>Bacteria</taxon>
        <taxon>Bacillati</taxon>
        <taxon>Bacillota</taxon>
        <taxon>Bacilli</taxon>
        <taxon>Bacillales</taxon>
        <taxon>Paenibacillaceae</taxon>
        <taxon>Paenibacillus</taxon>
    </lineage>
</organism>
<feature type="binding site" evidence="6">
    <location>
        <position position="202"/>
    </location>
    <ligand>
        <name>a divalent metal cation</name>
        <dbReference type="ChEBI" id="CHEBI:60240"/>
        <label>2</label>
        <note>catalytic</note>
    </ligand>
</feature>
<dbReference type="EMBL" id="LT840184">
    <property type="protein sequence ID" value="SMF91002.1"/>
    <property type="molecule type" value="Genomic_DNA"/>
</dbReference>
<dbReference type="PRINTS" id="PR00599">
    <property type="entry name" value="MAPEPTIDASE"/>
</dbReference>
<dbReference type="InterPro" id="IPR001714">
    <property type="entry name" value="Pept_M24_MAP"/>
</dbReference>
<dbReference type="NCBIfam" id="TIGR00500">
    <property type="entry name" value="met_pdase_I"/>
    <property type="match status" value="1"/>
</dbReference>
<comment type="similarity">
    <text evidence="6">Belongs to the peptidase M24A family. Methionine aminopeptidase type 1 subfamily.</text>
</comment>
<dbReference type="RefSeq" id="WP_208915948.1">
    <property type="nucleotide sequence ID" value="NZ_LT840184.1"/>
</dbReference>
<dbReference type="GO" id="GO:0004239">
    <property type="term" value="F:initiator methionyl aminopeptidase activity"/>
    <property type="evidence" value="ECO:0007669"/>
    <property type="project" value="UniProtKB-UniRule"/>
</dbReference>
<feature type="binding site" evidence="6">
    <location>
        <position position="169"/>
    </location>
    <ligand>
        <name>a divalent metal cation</name>
        <dbReference type="ChEBI" id="CHEBI:60240"/>
        <label>2</label>
        <note>catalytic</note>
    </ligand>
</feature>
<dbReference type="CDD" id="cd01086">
    <property type="entry name" value="MetAP1"/>
    <property type="match status" value="1"/>
</dbReference>
<keyword evidence="3 6" id="KW-0645">Protease</keyword>
<dbReference type="GO" id="GO:0046872">
    <property type="term" value="F:metal ion binding"/>
    <property type="evidence" value="ECO:0007669"/>
    <property type="project" value="UniProtKB-UniRule"/>
</dbReference>
<feature type="binding site" evidence="6">
    <location>
        <position position="95"/>
    </location>
    <ligand>
        <name>a divalent metal cation</name>
        <dbReference type="ChEBI" id="CHEBI:60240"/>
        <label>1</label>
    </ligand>
</feature>